<organism evidence="2 3">
    <name type="scientific">Sphingobacterium oryzagri</name>
    <dbReference type="NCBI Taxonomy" id="3025669"/>
    <lineage>
        <taxon>Bacteria</taxon>
        <taxon>Pseudomonadati</taxon>
        <taxon>Bacteroidota</taxon>
        <taxon>Sphingobacteriia</taxon>
        <taxon>Sphingobacteriales</taxon>
        <taxon>Sphingobacteriaceae</taxon>
        <taxon>Sphingobacterium</taxon>
    </lineage>
</organism>
<evidence type="ECO:0000256" key="1">
    <source>
        <dbReference type="SAM" id="SignalP"/>
    </source>
</evidence>
<keyword evidence="3" id="KW-1185">Reference proteome</keyword>
<feature type="chain" id="PRO_5046211891" evidence="1">
    <location>
        <begin position="23"/>
        <end position="141"/>
    </location>
</feature>
<name>A0ABY7WIZ2_9SPHI</name>
<dbReference type="Proteomes" id="UP001221558">
    <property type="component" value="Chromosome"/>
</dbReference>
<keyword evidence="1" id="KW-0732">Signal</keyword>
<dbReference type="SUPFAM" id="SSF54427">
    <property type="entry name" value="NTF2-like"/>
    <property type="match status" value="1"/>
</dbReference>
<dbReference type="InterPro" id="IPR039437">
    <property type="entry name" value="FrzH/put_lumazine-bd"/>
</dbReference>
<dbReference type="EMBL" id="CP117880">
    <property type="protein sequence ID" value="WDF68245.1"/>
    <property type="molecule type" value="Genomic_DNA"/>
</dbReference>
<reference evidence="2 3" key="1">
    <citation type="submission" date="2023-02" db="EMBL/GenBank/DDBJ databases">
        <title>Genome sequence of Sphingobacterium sp. KACC 22765.</title>
        <authorList>
            <person name="Kim S."/>
            <person name="Heo J."/>
            <person name="Kwon S.-W."/>
        </authorList>
    </citation>
    <scope>NUCLEOTIDE SEQUENCE [LARGE SCALE GENOMIC DNA]</scope>
    <source>
        <strain evidence="2 3">KACC 22765</strain>
    </source>
</reference>
<dbReference type="Pfam" id="PF12893">
    <property type="entry name" value="Lumazine_bd_2"/>
    <property type="match status" value="1"/>
</dbReference>
<dbReference type="Gene3D" id="3.10.450.50">
    <property type="match status" value="1"/>
</dbReference>
<proteinExistence type="predicted"/>
<evidence type="ECO:0000313" key="3">
    <source>
        <dbReference type="Proteomes" id="UP001221558"/>
    </source>
</evidence>
<protein>
    <submittedName>
        <fullName evidence="2">Nuclear transport factor 2 family protein</fullName>
    </submittedName>
</protein>
<evidence type="ECO:0000313" key="2">
    <source>
        <dbReference type="EMBL" id="WDF68245.1"/>
    </source>
</evidence>
<feature type="signal peptide" evidence="1">
    <location>
        <begin position="1"/>
        <end position="22"/>
    </location>
</feature>
<accession>A0ABY7WIZ2</accession>
<dbReference type="InterPro" id="IPR032710">
    <property type="entry name" value="NTF2-like_dom_sf"/>
</dbReference>
<sequence length="141" mass="15421">MKKTLATIASAFIMITSMSAFAIEKSSPLKHAASATAVSDYLQATTRGTTTQEDLFADSFAYSNTANGDSFDKKAYTDFLKAHQAIQFDCETSYTILDETGKTCIAKATMKFDNFTRVDYITLQQGGDGWKVSKVVTSYAK</sequence>
<gene>
    <name evidence="2" type="ORF">PQ465_18340</name>
</gene>
<dbReference type="RefSeq" id="WP_274266978.1">
    <property type="nucleotide sequence ID" value="NZ_CP117880.1"/>
</dbReference>